<reference evidence="2 3" key="1">
    <citation type="journal article" date="2015" name="Genome Announc.">
        <title>Expanding the biotechnology potential of lactobacilli through comparative genomics of 213 strains and associated genera.</title>
        <authorList>
            <person name="Sun Z."/>
            <person name="Harris H.M."/>
            <person name="McCann A."/>
            <person name="Guo C."/>
            <person name="Argimon S."/>
            <person name="Zhang W."/>
            <person name="Yang X."/>
            <person name="Jeffery I.B."/>
            <person name="Cooney J.C."/>
            <person name="Kagawa T.F."/>
            <person name="Liu W."/>
            <person name="Song Y."/>
            <person name="Salvetti E."/>
            <person name="Wrobel A."/>
            <person name="Rasinkangas P."/>
            <person name="Parkhill J."/>
            <person name="Rea M.C."/>
            <person name="O'Sullivan O."/>
            <person name="Ritari J."/>
            <person name="Douillard F.P."/>
            <person name="Paul Ross R."/>
            <person name="Yang R."/>
            <person name="Briner A.E."/>
            <person name="Felis G.E."/>
            <person name="de Vos W.M."/>
            <person name="Barrangou R."/>
            <person name="Klaenhammer T.R."/>
            <person name="Caufield P.W."/>
            <person name="Cui Y."/>
            <person name="Zhang H."/>
            <person name="O'Toole P.W."/>
        </authorList>
    </citation>
    <scope>NUCLEOTIDE SEQUENCE [LARGE SCALE GENOMIC DNA]</scope>
    <source>
        <strain evidence="2 3">DSM 24716</strain>
    </source>
</reference>
<dbReference type="InterPro" id="IPR005149">
    <property type="entry name" value="Tscrpt_reg_PadR_N"/>
</dbReference>
<dbReference type="Proteomes" id="UP000051006">
    <property type="component" value="Unassembled WGS sequence"/>
</dbReference>
<sequence>MENQKMMNELFILGELMEAPQIGYHLRSALQVSLGRNRKISFGVLYPLLDKMADQGLVTIETIEDGRTQKQATITPKGQARFFELMREDVPEGAKNRDIYLIKLDAMQHLPLVDQQELLKSFIREQQKTVDELLPLIKEFAADEKIDHWYAEKKQELKLSEANLAIDWATNFLNDLPYRK</sequence>
<evidence type="ECO:0000313" key="2">
    <source>
        <dbReference type="EMBL" id="KRN94903.1"/>
    </source>
</evidence>
<gene>
    <name evidence="2" type="ORF">IV57_GL002004</name>
</gene>
<dbReference type="Pfam" id="PF03551">
    <property type="entry name" value="PadR"/>
    <property type="match status" value="1"/>
</dbReference>
<dbReference type="PANTHER" id="PTHR43252:SF6">
    <property type="entry name" value="NEGATIVE TRANSCRIPTION REGULATOR PADR"/>
    <property type="match status" value="1"/>
</dbReference>
<feature type="domain" description="Transcription regulator PadR N-terminal" evidence="1">
    <location>
        <begin position="12"/>
        <end position="82"/>
    </location>
</feature>
<dbReference type="STRING" id="993692.IV57_GL002004"/>
<protein>
    <recommendedName>
        <fullName evidence="1">Transcription regulator PadR N-terminal domain-containing protein</fullName>
    </recommendedName>
</protein>
<evidence type="ECO:0000259" key="1">
    <source>
        <dbReference type="Pfam" id="PF03551"/>
    </source>
</evidence>
<dbReference type="EMBL" id="JQCF01000048">
    <property type="protein sequence ID" value="KRN94903.1"/>
    <property type="molecule type" value="Genomic_DNA"/>
</dbReference>
<dbReference type="PATRIC" id="fig|993692.3.peg.2037"/>
<dbReference type="SUPFAM" id="SSF46785">
    <property type="entry name" value="Winged helix' DNA-binding domain"/>
    <property type="match status" value="1"/>
</dbReference>
<dbReference type="PANTHER" id="PTHR43252">
    <property type="entry name" value="TRANSCRIPTIONAL REGULATOR YQJI"/>
    <property type="match status" value="1"/>
</dbReference>
<organism evidence="2 3">
    <name type="scientific">Companilactobacillus kimchiensis</name>
    <dbReference type="NCBI Taxonomy" id="993692"/>
    <lineage>
        <taxon>Bacteria</taxon>
        <taxon>Bacillati</taxon>
        <taxon>Bacillota</taxon>
        <taxon>Bacilli</taxon>
        <taxon>Lactobacillales</taxon>
        <taxon>Lactobacillaceae</taxon>
        <taxon>Companilactobacillus</taxon>
    </lineage>
</organism>
<proteinExistence type="predicted"/>
<dbReference type="AlphaFoldDB" id="A0A0R2L872"/>
<keyword evidence="3" id="KW-1185">Reference proteome</keyword>
<dbReference type="InterPro" id="IPR036390">
    <property type="entry name" value="WH_DNA-bd_sf"/>
</dbReference>
<evidence type="ECO:0000313" key="3">
    <source>
        <dbReference type="Proteomes" id="UP000051006"/>
    </source>
</evidence>
<accession>A0A0R2L872</accession>
<name>A0A0R2L872_9LACO</name>
<comment type="caution">
    <text evidence="2">The sequence shown here is derived from an EMBL/GenBank/DDBJ whole genome shotgun (WGS) entry which is preliminary data.</text>
</comment>
<dbReference type="InterPro" id="IPR036388">
    <property type="entry name" value="WH-like_DNA-bd_sf"/>
</dbReference>
<dbReference type="Gene3D" id="1.10.10.10">
    <property type="entry name" value="Winged helix-like DNA-binding domain superfamily/Winged helix DNA-binding domain"/>
    <property type="match status" value="1"/>
</dbReference>